<dbReference type="EMBL" id="CP120863">
    <property type="protein sequence ID" value="WFE90522.1"/>
    <property type="molecule type" value="Genomic_DNA"/>
</dbReference>
<keyword evidence="4 5" id="KW-0472">Membrane</keyword>
<feature type="transmembrane region" description="Helical" evidence="5">
    <location>
        <begin position="28"/>
        <end position="50"/>
    </location>
</feature>
<keyword evidence="7" id="KW-1185">Reference proteome</keyword>
<organism evidence="6 7">
    <name type="scientific">Roseibium porphyridii</name>
    <dbReference type="NCBI Taxonomy" id="2866279"/>
    <lineage>
        <taxon>Bacteria</taxon>
        <taxon>Pseudomonadati</taxon>
        <taxon>Pseudomonadota</taxon>
        <taxon>Alphaproteobacteria</taxon>
        <taxon>Hyphomicrobiales</taxon>
        <taxon>Stappiaceae</taxon>
        <taxon>Roseibium</taxon>
    </lineage>
</organism>
<feature type="transmembrane region" description="Helical" evidence="5">
    <location>
        <begin position="249"/>
        <end position="266"/>
    </location>
</feature>
<evidence type="ECO:0000256" key="2">
    <source>
        <dbReference type="ARBA" id="ARBA00022692"/>
    </source>
</evidence>
<proteinExistence type="inferred from homology"/>
<gene>
    <name evidence="6" type="ORF">K1718_03985</name>
</gene>
<keyword evidence="3 5" id="KW-1133">Transmembrane helix</keyword>
<dbReference type="PANTHER" id="PTHR43701">
    <property type="entry name" value="MEMBRANE TRANSPORTER PROTEIN MJ0441-RELATED"/>
    <property type="match status" value="1"/>
</dbReference>
<comment type="subcellular location">
    <subcellularLocation>
        <location evidence="5">Cell membrane</location>
        <topology evidence="5">Multi-pass membrane protein</topology>
    </subcellularLocation>
    <subcellularLocation>
        <location evidence="1">Membrane</location>
        <topology evidence="1">Multi-pass membrane protein</topology>
    </subcellularLocation>
</comment>
<sequence>MFGKLSTTPTRDGPELSDFFAVILPDQLHATATIALIGVSFFTSAMTAAVGLGGGIALIAIMAMIMPASALVPVHGMVQLGSNAGRAIVQIKHVDWLIAIWFACGAIIGAALGGAIAVELPAAVLRAGIGCFVIWIVWGKAPKFGKARKRAMAGAGFASTFLSMFFGASGPIGGAVLSTLELTRHQFVANQAITAMMMHVFKVLAFGALGFAFAPWLGLILLMIASGFLGTLAGTRLLGKMNEKTFKTGFKWVMTALAVNLFFQAGREWMIGL</sequence>
<name>A0ABY8F4U4_9HYPH</name>
<feature type="transmembrane region" description="Helical" evidence="5">
    <location>
        <begin position="56"/>
        <end position="75"/>
    </location>
</feature>
<feature type="transmembrane region" description="Helical" evidence="5">
    <location>
        <begin position="123"/>
        <end position="139"/>
    </location>
</feature>
<keyword evidence="5" id="KW-1003">Cell membrane</keyword>
<dbReference type="InterPro" id="IPR051598">
    <property type="entry name" value="TSUP/Inactive_protease-like"/>
</dbReference>
<evidence type="ECO:0000313" key="6">
    <source>
        <dbReference type="EMBL" id="WFE90522.1"/>
    </source>
</evidence>
<evidence type="ECO:0000313" key="7">
    <source>
        <dbReference type="Proteomes" id="UP001209803"/>
    </source>
</evidence>
<dbReference type="Pfam" id="PF01925">
    <property type="entry name" value="TauE"/>
    <property type="match status" value="1"/>
</dbReference>
<dbReference type="RefSeq" id="WP_152499668.1">
    <property type="nucleotide sequence ID" value="NZ_CP120863.1"/>
</dbReference>
<comment type="similarity">
    <text evidence="5">Belongs to the 4-toluene sulfonate uptake permease (TSUP) (TC 2.A.102) family.</text>
</comment>
<accession>A0ABY8F4U4</accession>
<evidence type="ECO:0000256" key="1">
    <source>
        <dbReference type="ARBA" id="ARBA00004141"/>
    </source>
</evidence>
<protein>
    <recommendedName>
        <fullName evidence="5">Probable membrane transporter protein</fullName>
    </recommendedName>
</protein>
<feature type="transmembrane region" description="Helical" evidence="5">
    <location>
        <begin position="203"/>
        <end position="229"/>
    </location>
</feature>
<feature type="transmembrane region" description="Helical" evidence="5">
    <location>
        <begin position="96"/>
        <end position="117"/>
    </location>
</feature>
<feature type="transmembrane region" description="Helical" evidence="5">
    <location>
        <begin position="151"/>
        <end position="172"/>
    </location>
</feature>
<keyword evidence="2 5" id="KW-0812">Transmembrane</keyword>
<dbReference type="InterPro" id="IPR002781">
    <property type="entry name" value="TM_pro_TauE-like"/>
</dbReference>
<dbReference type="Proteomes" id="UP001209803">
    <property type="component" value="Chromosome"/>
</dbReference>
<evidence type="ECO:0000256" key="3">
    <source>
        <dbReference type="ARBA" id="ARBA00022989"/>
    </source>
</evidence>
<evidence type="ECO:0000256" key="5">
    <source>
        <dbReference type="RuleBase" id="RU363041"/>
    </source>
</evidence>
<dbReference type="PANTHER" id="PTHR43701:SF2">
    <property type="entry name" value="MEMBRANE TRANSPORTER PROTEIN YJNA-RELATED"/>
    <property type="match status" value="1"/>
</dbReference>
<reference evidence="6 7" key="1">
    <citation type="submission" date="2023-03" db="EMBL/GenBank/DDBJ databases">
        <title>Roseibium porphyridii sp. nov. and Roseibium rhodosorbium sp. nov. isolated from marine algae, Porphyridium cruentum and Rhodosorus marinus, respectively.</title>
        <authorList>
            <person name="Lee M.W."/>
            <person name="Choi B.J."/>
            <person name="Lee J.K."/>
            <person name="Choi D.G."/>
            <person name="Baek J.H."/>
            <person name="Bayburt H."/>
            <person name="Kim J.M."/>
            <person name="Han D.M."/>
            <person name="Kim K.H."/>
            <person name="Jeon C.O."/>
        </authorList>
    </citation>
    <scope>NUCLEOTIDE SEQUENCE [LARGE SCALE GENOMIC DNA]</scope>
    <source>
        <strain evidence="6 7">KMA01</strain>
    </source>
</reference>
<evidence type="ECO:0000256" key="4">
    <source>
        <dbReference type="ARBA" id="ARBA00023136"/>
    </source>
</evidence>